<dbReference type="EMBL" id="JACMRX010000003">
    <property type="protein sequence ID" value="KAF7992507.1"/>
    <property type="molecule type" value="Genomic_DNA"/>
</dbReference>
<proteinExistence type="predicted"/>
<dbReference type="InterPro" id="IPR000980">
    <property type="entry name" value="SH2"/>
</dbReference>
<feature type="compositionally biased region" description="Low complexity" evidence="6">
    <location>
        <begin position="125"/>
        <end position="135"/>
    </location>
</feature>
<dbReference type="SMART" id="SM00969">
    <property type="entry name" value="SOCS_box"/>
    <property type="match status" value="1"/>
</dbReference>
<keyword evidence="2" id="KW-0734">Signal transduction inhibitor</keyword>
<feature type="compositionally biased region" description="Basic and acidic residues" evidence="6">
    <location>
        <begin position="646"/>
        <end position="666"/>
    </location>
</feature>
<feature type="region of interest" description="Disordered" evidence="6">
    <location>
        <begin position="116"/>
        <end position="135"/>
    </location>
</feature>
<evidence type="ECO:0000256" key="5">
    <source>
        <dbReference type="PROSITE-ProRule" id="PRU00191"/>
    </source>
</evidence>
<dbReference type="InterPro" id="IPR035866">
    <property type="entry name" value="SOCS7_SH2"/>
</dbReference>
<dbReference type="Pfam" id="PF00017">
    <property type="entry name" value="SH2"/>
    <property type="match status" value="1"/>
</dbReference>
<dbReference type="PANTHER" id="PTHR10155">
    <property type="entry name" value="PHOSPHATIDYLINOSITOL 3-KINASE REGULATORY SUBUNIT"/>
    <property type="match status" value="1"/>
</dbReference>
<evidence type="ECO:0000313" key="9">
    <source>
        <dbReference type="EMBL" id="KAF7992507.1"/>
    </source>
</evidence>
<feature type="domain" description="SOCS box" evidence="8">
    <location>
        <begin position="915"/>
        <end position="965"/>
    </location>
</feature>
<evidence type="ECO:0000313" key="10">
    <source>
        <dbReference type="Proteomes" id="UP000639338"/>
    </source>
</evidence>
<dbReference type="SMART" id="SM00252">
    <property type="entry name" value="SH2"/>
    <property type="match status" value="1"/>
</dbReference>
<evidence type="ECO:0000259" key="8">
    <source>
        <dbReference type="PROSITE" id="PS50225"/>
    </source>
</evidence>
<dbReference type="Gene3D" id="3.30.505.10">
    <property type="entry name" value="SH2 domain"/>
    <property type="match status" value="1"/>
</dbReference>
<dbReference type="AlphaFoldDB" id="A0A835CQQ8"/>
<reference evidence="9 10" key="1">
    <citation type="submission" date="2020-08" db="EMBL/GenBank/DDBJ databases">
        <title>Aphidius gifuensis genome sequencing and assembly.</title>
        <authorList>
            <person name="Du Z."/>
        </authorList>
    </citation>
    <scope>NUCLEOTIDE SEQUENCE [LARGE SCALE GENOMIC DNA]</scope>
    <source>
        <strain evidence="9">YNYX2018</strain>
        <tissue evidence="9">Adults</tissue>
    </source>
</reference>
<dbReference type="InterPro" id="IPR036860">
    <property type="entry name" value="SH2_dom_sf"/>
</dbReference>
<dbReference type="CDD" id="cd10388">
    <property type="entry name" value="SH2_SOCS7"/>
    <property type="match status" value="1"/>
</dbReference>
<dbReference type="InterPro" id="IPR036036">
    <property type="entry name" value="SOCS_box-like_dom_sf"/>
</dbReference>
<dbReference type="Pfam" id="PF07525">
    <property type="entry name" value="SOCS_box"/>
    <property type="match status" value="1"/>
</dbReference>
<feature type="compositionally biased region" description="Low complexity" evidence="6">
    <location>
        <begin position="558"/>
        <end position="627"/>
    </location>
</feature>
<evidence type="ECO:0000256" key="3">
    <source>
        <dbReference type="ARBA" id="ARBA00022786"/>
    </source>
</evidence>
<gene>
    <name evidence="9" type="ORF">HCN44_004851</name>
</gene>
<feature type="compositionally biased region" description="Basic residues" evidence="6">
    <location>
        <begin position="376"/>
        <end position="390"/>
    </location>
</feature>
<keyword evidence="4 5" id="KW-0727">SH2 domain</keyword>
<feature type="compositionally biased region" description="Polar residues" evidence="6">
    <location>
        <begin position="452"/>
        <end position="472"/>
    </location>
</feature>
<feature type="region of interest" description="Disordered" evidence="6">
    <location>
        <begin position="642"/>
        <end position="672"/>
    </location>
</feature>
<comment type="caution">
    <text evidence="9">The sequence shown here is derived from an EMBL/GenBank/DDBJ whole genome shotgun (WGS) entry which is preliminary data.</text>
</comment>
<dbReference type="OrthoDB" id="6426624at2759"/>
<feature type="compositionally biased region" description="Low complexity" evidence="6">
    <location>
        <begin position="299"/>
        <end position="319"/>
    </location>
</feature>
<dbReference type="PROSITE" id="PS50001">
    <property type="entry name" value="SH2"/>
    <property type="match status" value="1"/>
</dbReference>
<feature type="region of interest" description="Disordered" evidence="6">
    <location>
        <begin position="376"/>
        <end position="406"/>
    </location>
</feature>
<dbReference type="CDD" id="cd03741">
    <property type="entry name" value="SOCS_SOCS7"/>
    <property type="match status" value="1"/>
</dbReference>
<protein>
    <recommendedName>
        <fullName evidence="11">Suppressor of cytokine signaling 7</fullName>
    </recommendedName>
</protein>
<accession>A0A835CQQ8</accession>
<feature type="region of interest" description="Disordered" evidence="6">
    <location>
        <begin position="443"/>
        <end position="472"/>
    </location>
</feature>
<dbReference type="InterPro" id="IPR037346">
    <property type="entry name" value="SOCS7_SOCS"/>
</dbReference>
<name>A0A835CQQ8_APHGI</name>
<evidence type="ECO:0000256" key="4">
    <source>
        <dbReference type="ARBA" id="ARBA00022999"/>
    </source>
</evidence>
<dbReference type="PANTHER" id="PTHR10155:SF5">
    <property type="entry name" value="SUPPRESSOR OF CYTOKINE SIGNALING 7"/>
    <property type="match status" value="1"/>
</dbReference>
<keyword evidence="3" id="KW-0833">Ubl conjugation pathway</keyword>
<dbReference type="GO" id="GO:0035556">
    <property type="term" value="P:intracellular signal transduction"/>
    <property type="evidence" value="ECO:0007669"/>
    <property type="project" value="InterPro"/>
</dbReference>
<dbReference type="Proteomes" id="UP000639338">
    <property type="component" value="Unassembled WGS sequence"/>
</dbReference>
<dbReference type="InterPro" id="IPR001496">
    <property type="entry name" value="SOCS_box"/>
</dbReference>
<dbReference type="PROSITE" id="PS50225">
    <property type="entry name" value="SOCS"/>
    <property type="match status" value="1"/>
</dbReference>
<dbReference type="SMART" id="SM00253">
    <property type="entry name" value="SOCS"/>
    <property type="match status" value="1"/>
</dbReference>
<dbReference type="GO" id="GO:0046854">
    <property type="term" value="P:phosphatidylinositol phosphate biosynthetic process"/>
    <property type="evidence" value="ECO:0007669"/>
    <property type="project" value="TreeGrafter"/>
</dbReference>
<organism evidence="9 10">
    <name type="scientific">Aphidius gifuensis</name>
    <name type="common">Parasitoid wasp</name>
    <dbReference type="NCBI Taxonomy" id="684658"/>
    <lineage>
        <taxon>Eukaryota</taxon>
        <taxon>Metazoa</taxon>
        <taxon>Ecdysozoa</taxon>
        <taxon>Arthropoda</taxon>
        <taxon>Hexapoda</taxon>
        <taxon>Insecta</taxon>
        <taxon>Pterygota</taxon>
        <taxon>Neoptera</taxon>
        <taxon>Endopterygota</taxon>
        <taxon>Hymenoptera</taxon>
        <taxon>Apocrita</taxon>
        <taxon>Ichneumonoidea</taxon>
        <taxon>Braconidae</taxon>
        <taxon>Aphidiinae</taxon>
        <taxon>Aphidius</taxon>
    </lineage>
</organism>
<feature type="compositionally biased region" description="Basic residues" evidence="6">
    <location>
        <begin position="252"/>
        <end position="263"/>
    </location>
</feature>
<feature type="region of interest" description="Disordered" evidence="6">
    <location>
        <begin position="219"/>
        <end position="265"/>
    </location>
</feature>
<dbReference type="GO" id="GO:0046935">
    <property type="term" value="F:1-phosphatidylinositol-3-kinase regulator activity"/>
    <property type="evidence" value="ECO:0007669"/>
    <property type="project" value="TreeGrafter"/>
</dbReference>
<keyword evidence="1" id="KW-0341">Growth regulation</keyword>
<feature type="region of interest" description="Disordered" evidence="6">
    <location>
        <begin position="294"/>
        <end position="323"/>
    </location>
</feature>
<evidence type="ECO:0000256" key="6">
    <source>
        <dbReference type="SAM" id="MobiDB-lite"/>
    </source>
</evidence>
<feature type="region of interest" description="Disordered" evidence="6">
    <location>
        <begin position="558"/>
        <end position="628"/>
    </location>
</feature>
<dbReference type="SUPFAM" id="SSF158235">
    <property type="entry name" value="SOCS box-like"/>
    <property type="match status" value="1"/>
</dbReference>
<evidence type="ECO:0000256" key="2">
    <source>
        <dbReference type="ARBA" id="ARBA00022700"/>
    </source>
</evidence>
<feature type="domain" description="SH2" evidence="7">
    <location>
        <begin position="814"/>
        <end position="920"/>
    </location>
</feature>
<evidence type="ECO:0008006" key="11">
    <source>
        <dbReference type="Google" id="ProtNLM"/>
    </source>
</evidence>
<evidence type="ECO:0000259" key="7">
    <source>
        <dbReference type="PROSITE" id="PS50001"/>
    </source>
</evidence>
<evidence type="ECO:0000256" key="1">
    <source>
        <dbReference type="ARBA" id="ARBA00022604"/>
    </source>
</evidence>
<dbReference type="GO" id="GO:0009968">
    <property type="term" value="P:negative regulation of signal transduction"/>
    <property type="evidence" value="ECO:0007669"/>
    <property type="project" value="UniProtKB-KW"/>
</dbReference>
<keyword evidence="10" id="KW-1185">Reference proteome</keyword>
<dbReference type="GO" id="GO:0005942">
    <property type="term" value="C:phosphatidylinositol 3-kinase complex"/>
    <property type="evidence" value="ECO:0007669"/>
    <property type="project" value="TreeGrafter"/>
</dbReference>
<dbReference type="SUPFAM" id="SSF55550">
    <property type="entry name" value="SH2 domain"/>
    <property type="match status" value="1"/>
</dbReference>
<feature type="compositionally biased region" description="Basic and acidic residues" evidence="6">
    <location>
        <begin position="231"/>
        <end position="251"/>
    </location>
</feature>
<sequence length="998" mass="114584">MKIIMELPLQQNDMPEEIEEFFEILFDNDKHRLLTKNFDSCATGALSDLSSSGLGGSISSDSVRAYLAIEMHESDIESKSLSQEDSLDYPDSMCGRNFSTLKKEPGWTEIDKNNVAIRPPPEFQDSPTSSDSITSTERTLYNPRIFINRRYEISPTNYVTNIAYELVQQVMEEALVISRTISWLKSHIILPRASVSTSFYSTSQLLTWSNTEQEQKQEQVQVQVQEQEQEQEPKEKKQEEQDQEQKLEQEHQKKRKQKHHKQNSKQLFWASEMLPSSSSLQANSMIVTITPYNTLNRPTSRSSLASSRLSSSHNSINTSGLCRNADDSSFITSAMSHDVLTMSEISDMYNVPLDSDIYTVPVDVVRQRYYESRFPQRARRHRHHRKRKRNVSTSSQSELESHMQPTRHYCSKPRAITHVIKSQKLLTEVFWNNDDKNVDSSIYGNEKRHSVPGTSCHHTTTSRHQINNHEQNNVGEPIHMTLHEVRQYLETLYSNSSDSSENKMNRNKLPTNKIPIQLSMQKNHITAVVDNNINKYSSLQINATLLIDKANNGLINSNNNNNNNSFNNNDNNNNNIINANNNTNTYNNNNNSNSSSSNNNNKNKNKNSSISNENNNNSNNNNNNNKSITCFRKHKKNNLIHNQYKKTKDIDGQNKNKNDSDKDNNKIKKSHRNFPLNLKRTLCNIFRFRRLGSSDYFVNKKNTIVQGDIVEQHDNGSNRHIDINSKLSNVTLTAQKLSLFNRALPPLPRNNGHVNNIEQAQDVLTAIINNKIDTTSINSSINHISSSLQDNDLPLEDSSMDFAASIEKVKDYGWYWGPMSGEAAEKILSNEPDGSFIVRDSSDDHYIFSLSFRLNNCVRHVRIEHDQGNFSFGNCTKFKSHTIVDFIENAVEHSRSGRYLFFLHRRPVLGPMRVQLLHPVSRFKQVQSLQHICRFVILKMVRRDLISTLPLPRRLIDYLSMPHYYSEQFDEQDDRAESPVSSSTGELEKICFISPSLL</sequence>